<name>A0A1X1K5L8_STRMT</name>
<protein>
    <submittedName>
        <fullName evidence="1">Uncharacterized protein</fullName>
    </submittedName>
</protein>
<dbReference type="Proteomes" id="UP000193367">
    <property type="component" value="Unassembled WGS sequence"/>
</dbReference>
<accession>A0A1X1K5L8</accession>
<dbReference type="AlphaFoldDB" id="A0A1X1K5L8"/>
<dbReference type="EMBL" id="NCVH01000031">
    <property type="protein sequence ID" value="ORO94747.1"/>
    <property type="molecule type" value="Genomic_DNA"/>
</dbReference>
<comment type="caution">
    <text evidence="1">The sequence shown here is derived from an EMBL/GenBank/DDBJ whole genome shotgun (WGS) entry which is preliminary data.</text>
</comment>
<dbReference type="RefSeq" id="WP_084864933.1">
    <property type="nucleotide sequence ID" value="NZ_NCVH01000031.1"/>
</dbReference>
<evidence type="ECO:0000313" key="1">
    <source>
        <dbReference type="EMBL" id="ORO94747.1"/>
    </source>
</evidence>
<organism evidence="1 2">
    <name type="scientific">Streptococcus mitis</name>
    <dbReference type="NCBI Taxonomy" id="28037"/>
    <lineage>
        <taxon>Bacteria</taxon>
        <taxon>Bacillati</taxon>
        <taxon>Bacillota</taxon>
        <taxon>Bacilli</taxon>
        <taxon>Lactobacillales</taxon>
        <taxon>Streptococcaceae</taxon>
        <taxon>Streptococcus</taxon>
        <taxon>Streptococcus mitis group</taxon>
    </lineage>
</organism>
<evidence type="ECO:0000313" key="2">
    <source>
        <dbReference type="Proteomes" id="UP000193367"/>
    </source>
</evidence>
<proteinExistence type="predicted"/>
<reference evidence="1 2" key="1">
    <citation type="journal article" date="2016" name="Eur. J. Clin. Microbiol. Infect. Dis.">
        <title>Whole genome sequencing as a tool for phylogenetic analysis of clinical strains of Mitis group streptococci.</title>
        <authorList>
            <person name="Rasmussen L.H."/>
            <person name="Dargis R."/>
            <person name="Hojholt K."/>
            <person name="Christensen J.J."/>
            <person name="Skovgaard O."/>
            <person name="Justesen U.S."/>
            <person name="Rosenvinge F.S."/>
            <person name="Moser C."/>
            <person name="Lukjancenko O."/>
            <person name="Rasmussen S."/>
            <person name="Nielsen X.C."/>
        </authorList>
    </citation>
    <scope>NUCLEOTIDE SEQUENCE [LARGE SCALE GENOMIC DNA]</scope>
    <source>
        <strain evidence="1 2">RH_17439_08</strain>
    </source>
</reference>
<gene>
    <name evidence="1" type="ORF">B7698_05750</name>
</gene>
<sequence length="129" mass="14956">MMKPQRYPFAGAKKEDEIKKIANMFKKVNLPDFKLCFGWEYDRLMSWTNVYVELAGFGKIFHSKLILQSVDFDKDTMLHFKVKVIEEILKMTVYDFKEKGNYAWANTFGDILTNITDAGCARLPIGGLK</sequence>